<evidence type="ECO:0000259" key="5">
    <source>
        <dbReference type="Pfam" id="PF04542"/>
    </source>
</evidence>
<feature type="domain" description="RNA polymerase sigma-70 region 2" evidence="5">
    <location>
        <begin position="26"/>
        <end position="93"/>
    </location>
</feature>
<gene>
    <name evidence="7" type="ORF">Q4Q39_09420</name>
</gene>
<keyword evidence="3" id="KW-0731">Sigma factor</keyword>
<dbReference type="InterPro" id="IPR039425">
    <property type="entry name" value="RNA_pol_sigma-70-like"/>
</dbReference>
<evidence type="ECO:0000256" key="1">
    <source>
        <dbReference type="ARBA" id="ARBA00010641"/>
    </source>
</evidence>
<dbReference type="EMBL" id="JAUOEM010000003">
    <property type="protein sequence ID" value="MDO5987616.1"/>
    <property type="molecule type" value="Genomic_DNA"/>
</dbReference>
<evidence type="ECO:0000256" key="2">
    <source>
        <dbReference type="ARBA" id="ARBA00023015"/>
    </source>
</evidence>
<evidence type="ECO:0000256" key="4">
    <source>
        <dbReference type="ARBA" id="ARBA00023163"/>
    </source>
</evidence>
<sequence length="192" mass="23040">MKRKQKNNYSIKEAFEAGNREAFKLLFEAYYDKLFVYINGFTNDSFLTQDIIQDTFVKLWNRRDSLKLEQSVTGYLYKTAYNTFCNNYRDQRKESKMLDSLTYEKITNLLSEDTDERLAKIERIKAVIEKLPPKTLRVFKMSKYQGYKYHEIAKELNISIKTVENQMTRAFAFIRKEMKDKDTFSLFVSLYF</sequence>
<accession>A0ABT8X0Z9</accession>
<dbReference type="PANTHER" id="PTHR43133:SF46">
    <property type="entry name" value="RNA POLYMERASE SIGMA-70 FACTOR ECF SUBFAMILY"/>
    <property type="match status" value="1"/>
</dbReference>
<dbReference type="InterPro" id="IPR014327">
    <property type="entry name" value="RNA_pol_sigma70_bacteroid"/>
</dbReference>
<comment type="caution">
    <text evidence="7">The sequence shown here is derived from an EMBL/GenBank/DDBJ whole genome shotgun (WGS) entry which is preliminary data.</text>
</comment>
<dbReference type="InterPro" id="IPR013249">
    <property type="entry name" value="RNA_pol_sigma70_r4_t2"/>
</dbReference>
<dbReference type="InterPro" id="IPR014284">
    <property type="entry name" value="RNA_pol_sigma-70_dom"/>
</dbReference>
<dbReference type="NCBIfam" id="TIGR02937">
    <property type="entry name" value="sigma70-ECF"/>
    <property type="match status" value="1"/>
</dbReference>
<feature type="domain" description="RNA polymerase sigma factor 70 region 4 type 2" evidence="6">
    <location>
        <begin position="122"/>
        <end position="172"/>
    </location>
</feature>
<keyword evidence="4" id="KW-0804">Transcription</keyword>
<comment type="similarity">
    <text evidence="1">Belongs to the sigma-70 factor family. ECF subfamily.</text>
</comment>
<dbReference type="Proteomes" id="UP001176891">
    <property type="component" value="Unassembled WGS sequence"/>
</dbReference>
<reference evidence="7" key="1">
    <citation type="submission" date="2023-07" db="EMBL/GenBank/DDBJ databases">
        <title>Two novel species in the genus Flavivirga.</title>
        <authorList>
            <person name="Kwon K."/>
        </authorList>
    </citation>
    <scope>NUCLEOTIDE SEQUENCE</scope>
    <source>
        <strain evidence="7">KACC 14157</strain>
    </source>
</reference>
<dbReference type="InterPro" id="IPR013325">
    <property type="entry name" value="RNA_pol_sigma_r2"/>
</dbReference>
<dbReference type="Pfam" id="PF04542">
    <property type="entry name" value="Sigma70_r2"/>
    <property type="match status" value="1"/>
</dbReference>
<evidence type="ECO:0000313" key="8">
    <source>
        <dbReference type="Proteomes" id="UP001176891"/>
    </source>
</evidence>
<protein>
    <submittedName>
        <fullName evidence="7">RNA polymerase sigma-70 factor</fullName>
    </submittedName>
</protein>
<dbReference type="Gene3D" id="1.10.1740.10">
    <property type="match status" value="1"/>
</dbReference>
<evidence type="ECO:0000256" key="3">
    <source>
        <dbReference type="ARBA" id="ARBA00023082"/>
    </source>
</evidence>
<dbReference type="InterPro" id="IPR036388">
    <property type="entry name" value="WH-like_DNA-bd_sf"/>
</dbReference>
<organism evidence="7 8">
    <name type="scientific">Flavivirga amylovorans</name>
    <dbReference type="NCBI Taxonomy" id="870486"/>
    <lineage>
        <taxon>Bacteria</taxon>
        <taxon>Pseudomonadati</taxon>
        <taxon>Bacteroidota</taxon>
        <taxon>Flavobacteriia</taxon>
        <taxon>Flavobacteriales</taxon>
        <taxon>Flavobacteriaceae</taxon>
        <taxon>Flavivirga</taxon>
    </lineage>
</organism>
<dbReference type="RefSeq" id="WP_303282180.1">
    <property type="nucleotide sequence ID" value="NZ_BAABCZ010000010.1"/>
</dbReference>
<dbReference type="Pfam" id="PF08281">
    <property type="entry name" value="Sigma70_r4_2"/>
    <property type="match status" value="1"/>
</dbReference>
<keyword evidence="2" id="KW-0805">Transcription regulation</keyword>
<dbReference type="PANTHER" id="PTHR43133">
    <property type="entry name" value="RNA POLYMERASE ECF-TYPE SIGMA FACTO"/>
    <property type="match status" value="1"/>
</dbReference>
<name>A0ABT8X0Z9_9FLAO</name>
<dbReference type="InterPro" id="IPR013324">
    <property type="entry name" value="RNA_pol_sigma_r3/r4-like"/>
</dbReference>
<dbReference type="NCBIfam" id="TIGR02985">
    <property type="entry name" value="Sig70_bacteroi1"/>
    <property type="match status" value="1"/>
</dbReference>
<dbReference type="SUPFAM" id="SSF88659">
    <property type="entry name" value="Sigma3 and sigma4 domains of RNA polymerase sigma factors"/>
    <property type="match status" value="1"/>
</dbReference>
<dbReference type="CDD" id="cd06171">
    <property type="entry name" value="Sigma70_r4"/>
    <property type="match status" value="1"/>
</dbReference>
<proteinExistence type="inferred from homology"/>
<keyword evidence="8" id="KW-1185">Reference proteome</keyword>
<evidence type="ECO:0000313" key="7">
    <source>
        <dbReference type="EMBL" id="MDO5987616.1"/>
    </source>
</evidence>
<evidence type="ECO:0000259" key="6">
    <source>
        <dbReference type="Pfam" id="PF08281"/>
    </source>
</evidence>
<dbReference type="SUPFAM" id="SSF88946">
    <property type="entry name" value="Sigma2 domain of RNA polymerase sigma factors"/>
    <property type="match status" value="1"/>
</dbReference>
<dbReference type="InterPro" id="IPR007627">
    <property type="entry name" value="RNA_pol_sigma70_r2"/>
</dbReference>
<dbReference type="Gene3D" id="1.10.10.10">
    <property type="entry name" value="Winged helix-like DNA-binding domain superfamily/Winged helix DNA-binding domain"/>
    <property type="match status" value="1"/>
</dbReference>